<dbReference type="PANTHER" id="PTHR30213">
    <property type="entry name" value="INNER MEMBRANE PROTEIN YHJD"/>
    <property type="match status" value="1"/>
</dbReference>
<dbReference type="Proteomes" id="UP000562124">
    <property type="component" value="Unassembled WGS sequence"/>
</dbReference>
<feature type="transmembrane region" description="Helical" evidence="6">
    <location>
        <begin position="298"/>
        <end position="326"/>
    </location>
</feature>
<accession>A0A7Y0LXV2</accession>
<gene>
    <name evidence="7" type="ORF">HIR71_06605</name>
</gene>
<keyword evidence="5 6" id="KW-0472">Membrane</keyword>
<feature type="transmembrane region" description="Helical" evidence="6">
    <location>
        <begin position="236"/>
        <end position="261"/>
    </location>
</feature>
<proteinExistence type="predicted"/>
<sequence>MGRARGRDQVPGAGAPIGAGAAHVASASTADVAASRPRRYPPGVAGLVARAKALFTWWQETRPARALARFGSVGGGVLTGGIAYSALFSVFAAVTLGYTAFMTVLGGNEALRAEVLATADSYLPGLIGGEGKRGLIDPRDLVVGSGLSLAGIAAVVVLVYSATVAMAALRTAVRAVSGVGAVGTNLLLGKARELAGMVGVGLAVLLSTIVTLAVTAASDWLLRLLGLEAVRGAVSWAVGAGVALAVDAGMFVLVVVVLAGVHPGRRDLLEGAVLAGVGIGVVRLLGTSVVAGTADRNALLASFAVLVTLLVWINLIARIVLLAAAWTADPPRVRPPGEDGATREAGESTG</sequence>
<keyword evidence="3 6" id="KW-0812">Transmembrane</keyword>
<keyword evidence="8" id="KW-1185">Reference proteome</keyword>
<feature type="transmembrane region" description="Helical" evidence="6">
    <location>
        <begin position="268"/>
        <end position="286"/>
    </location>
</feature>
<keyword evidence="2" id="KW-1003">Cell membrane</keyword>
<evidence type="ECO:0000313" key="7">
    <source>
        <dbReference type="EMBL" id="NMR19896.1"/>
    </source>
</evidence>
<evidence type="ECO:0000256" key="3">
    <source>
        <dbReference type="ARBA" id="ARBA00022692"/>
    </source>
</evidence>
<evidence type="ECO:0000256" key="5">
    <source>
        <dbReference type="ARBA" id="ARBA00023136"/>
    </source>
</evidence>
<comment type="caution">
    <text evidence="7">The sequence shown here is derived from an EMBL/GenBank/DDBJ whole genome shotgun (WGS) entry which is preliminary data.</text>
</comment>
<dbReference type="PANTHER" id="PTHR30213:SF1">
    <property type="entry name" value="INNER MEMBRANE PROTEIN YHJD"/>
    <property type="match status" value="1"/>
</dbReference>
<feature type="transmembrane region" description="Helical" evidence="6">
    <location>
        <begin position="195"/>
        <end position="216"/>
    </location>
</feature>
<name>A0A7Y0LXV2_CELFI</name>
<dbReference type="RefSeq" id="WP_169324264.1">
    <property type="nucleotide sequence ID" value="NZ_JABCJJ010000007.1"/>
</dbReference>
<evidence type="ECO:0000256" key="2">
    <source>
        <dbReference type="ARBA" id="ARBA00022475"/>
    </source>
</evidence>
<dbReference type="AlphaFoldDB" id="A0A7Y0LXV2"/>
<protein>
    <submittedName>
        <fullName evidence="7">YihY/virulence factor BrkB family protein</fullName>
    </submittedName>
</protein>
<comment type="subcellular location">
    <subcellularLocation>
        <location evidence="1">Cell membrane</location>
        <topology evidence="1">Multi-pass membrane protein</topology>
    </subcellularLocation>
</comment>
<keyword evidence="4 6" id="KW-1133">Transmembrane helix</keyword>
<evidence type="ECO:0000256" key="6">
    <source>
        <dbReference type="SAM" id="Phobius"/>
    </source>
</evidence>
<dbReference type="Pfam" id="PF03631">
    <property type="entry name" value="Virul_fac_BrkB"/>
    <property type="match status" value="1"/>
</dbReference>
<feature type="transmembrane region" description="Helical" evidence="6">
    <location>
        <begin position="141"/>
        <end position="161"/>
    </location>
</feature>
<evidence type="ECO:0000256" key="1">
    <source>
        <dbReference type="ARBA" id="ARBA00004651"/>
    </source>
</evidence>
<dbReference type="InterPro" id="IPR017039">
    <property type="entry name" value="Virul_fac_BrkB"/>
</dbReference>
<dbReference type="GO" id="GO:0005886">
    <property type="term" value="C:plasma membrane"/>
    <property type="evidence" value="ECO:0007669"/>
    <property type="project" value="UniProtKB-SubCell"/>
</dbReference>
<evidence type="ECO:0000256" key="4">
    <source>
        <dbReference type="ARBA" id="ARBA00022989"/>
    </source>
</evidence>
<evidence type="ECO:0000313" key="8">
    <source>
        <dbReference type="Proteomes" id="UP000562124"/>
    </source>
</evidence>
<organism evidence="7 8">
    <name type="scientific">Cellulomonas fimi</name>
    <dbReference type="NCBI Taxonomy" id="1708"/>
    <lineage>
        <taxon>Bacteria</taxon>
        <taxon>Bacillati</taxon>
        <taxon>Actinomycetota</taxon>
        <taxon>Actinomycetes</taxon>
        <taxon>Micrococcales</taxon>
        <taxon>Cellulomonadaceae</taxon>
        <taxon>Cellulomonas</taxon>
    </lineage>
</organism>
<reference evidence="7 8" key="1">
    <citation type="submission" date="2020-04" db="EMBL/GenBank/DDBJ databases">
        <title>Sequencing and Assembly of C. fimi.</title>
        <authorList>
            <person name="Ramsey A.R."/>
        </authorList>
    </citation>
    <scope>NUCLEOTIDE SEQUENCE [LARGE SCALE GENOMIC DNA]</scope>
    <source>
        <strain evidence="7 8">SB</strain>
    </source>
</reference>
<dbReference type="EMBL" id="JABCJJ010000007">
    <property type="protein sequence ID" value="NMR19896.1"/>
    <property type="molecule type" value="Genomic_DNA"/>
</dbReference>